<dbReference type="KEGG" id="rub:GBA63_05865"/>
<feature type="domain" description="Plastocyanin-like" evidence="3">
    <location>
        <begin position="289"/>
        <end position="368"/>
    </location>
</feature>
<organism evidence="6 7">
    <name type="scientific">Rubrobacter tropicus</name>
    <dbReference type="NCBI Taxonomy" id="2653851"/>
    <lineage>
        <taxon>Bacteria</taxon>
        <taxon>Bacillati</taxon>
        <taxon>Actinomycetota</taxon>
        <taxon>Rubrobacteria</taxon>
        <taxon>Rubrobacterales</taxon>
        <taxon>Rubrobacteraceae</taxon>
        <taxon>Rubrobacter</taxon>
    </lineage>
</organism>
<feature type="region of interest" description="Disordered" evidence="2">
    <location>
        <begin position="405"/>
        <end position="425"/>
    </location>
</feature>
<dbReference type="Pfam" id="PF07731">
    <property type="entry name" value="Cu-oxidase_2"/>
    <property type="match status" value="1"/>
</dbReference>
<comment type="similarity">
    <text evidence="1">Belongs to the multicopper oxidase family.</text>
</comment>
<evidence type="ECO:0000313" key="6">
    <source>
        <dbReference type="EMBL" id="QIN82225.1"/>
    </source>
</evidence>
<evidence type="ECO:0000313" key="7">
    <source>
        <dbReference type="Proteomes" id="UP000501452"/>
    </source>
</evidence>
<dbReference type="PANTHER" id="PTHR48267:SF1">
    <property type="entry name" value="BILIRUBIN OXIDASE"/>
    <property type="match status" value="1"/>
</dbReference>
<dbReference type="Pfam" id="PF07732">
    <property type="entry name" value="Cu-oxidase_3"/>
    <property type="match status" value="1"/>
</dbReference>
<dbReference type="SUPFAM" id="SSF49503">
    <property type="entry name" value="Cupredoxins"/>
    <property type="match status" value="3"/>
</dbReference>
<keyword evidence="7" id="KW-1185">Reference proteome</keyword>
<dbReference type="Pfam" id="PF00394">
    <property type="entry name" value="Cu-oxidase"/>
    <property type="match status" value="1"/>
</dbReference>
<feature type="domain" description="Plastocyanin-like" evidence="4">
    <location>
        <begin position="441"/>
        <end position="554"/>
    </location>
</feature>
<dbReference type="InterPro" id="IPR008972">
    <property type="entry name" value="Cupredoxin"/>
</dbReference>
<dbReference type="GO" id="GO:0005507">
    <property type="term" value="F:copper ion binding"/>
    <property type="evidence" value="ECO:0007669"/>
    <property type="project" value="InterPro"/>
</dbReference>
<dbReference type="EMBL" id="CP045119">
    <property type="protein sequence ID" value="QIN82225.1"/>
    <property type="molecule type" value="Genomic_DNA"/>
</dbReference>
<reference evidence="6 7" key="1">
    <citation type="submission" date="2019-10" db="EMBL/GenBank/DDBJ databases">
        <title>Rubrobacter sp nov SCSIO 52090 isolated from a deep-sea sediment in the South China Sea.</title>
        <authorList>
            <person name="Chen R.W."/>
        </authorList>
    </citation>
    <scope>NUCLEOTIDE SEQUENCE [LARGE SCALE GENOMIC DNA]</scope>
    <source>
        <strain evidence="6 7">SCSIO 52909</strain>
    </source>
</reference>
<accession>A0A6G8Q6W6</accession>
<dbReference type="InterPro" id="IPR045087">
    <property type="entry name" value="Cu-oxidase_fam"/>
</dbReference>
<evidence type="ECO:0000259" key="4">
    <source>
        <dbReference type="Pfam" id="PF07731"/>
    </source>
</evidence>
<dbReference type="Proteomes" id="UP000501452">
    <property type="component" value="Chromosome"/>
</dbReference>
<dbReference type="Gene3D" id="2.60.40.420">
    <property type="entry name" value="Cupredoxins - blue copper proteins"/>
    <property type="match status" value="3"/>
</dbReference>
<evidence type="ECO:0000259" key="3">
    <source>
        <dbReference type="Pfam" id="PF00394"/>
    </source>
</evidence>
<dbReference type="InterPro" id="IPR001117">
    <property type="entry name" value="Cu-oxidase_2nd"/>
</dbReference>
<gene>
    <name evidence="6" type="ORF">GBA63_05865</name>
</gene>
<evidence type="ECO:0000256" key="2">
    <source>
        <dbReference type="SAM" id="MobiDB-lite"/>
    </source>
</evidence>
<sequence>MWKHLRPNQNVPCKEKPGGAAWCGDEHGFPVWRREGAPLAHEEHRTRFPLKLTRKEALKLGALGSAALLLPVQRAARTQLTIKDRLPESRLPVPFRVPLSIPPLARPLRRDNKRKIDFYSMTMKAARVQILPDGPKTYIFGYDGITPGPTIREKRGRRCVVRQINRLPKTHPYLGYECTTSVHLHGSDSLPQYDGWAEDVIRPGQYKDYRYPDDQDARPLWYHDHAIHHTAQNAYMGCAALYTTHDELEASLPVPKGYGRYEIPLVIQDKIFAQNGNFIYDDDGENSLYGDVILVNGRPWPTMKVERRKYRLRFLNASVSRGFHLALDSGEPFTVVGHDGGFAPEPTEVTSFRLGMAERYGVIVDFARHKIGDQIVLRNLGLPNNQDFANTDVIMRFDVVSNATSTAGNSVPDRLNPSTGRHNPMRLRESDAARTRKWVFERKNGLWTINGRTWDSQRSDADVPHDDVEIWELENRSGGWFHPIHLHLVDFKILDRNGGPPFAYERGPKDVAYVGEGETVRVIARFGPTRGKYMMHCHNLVHEDHDMMTHFDVGATGRDPAEIAPARPLPAPPL</sequence>
<evidence type="ECO:0000256" key="1">
    <source>
        <dbReference type="ARBA" id="ARBA00010609"/>
    </source>
</evidence>
<dbReference type="InterPro" id="IPR011706">
    <property type="entry name" value="Cu-oxidase_C"/>
</dbReference>
<dbReference type="PANTHER" id="PTHR48267">
    <property type="entry name" value="CUPREDOXIN SUPERFAMILY PROTEIN"/>
    <property type="match status" value="1"/>
</dbReference>
<dbReference type="CDD" id="cd13889">
    <property type="entry name" value="CuRO_3_BOD"/>
    <property type="match status" value="1"/>
</dbReference>
<evidence type="ECO:0000259" key="5">
    <source>
        <dbReference type="Pfam" id="PF07732"/>
    </source>
</evidence>
<dbReference type="GO" id="GO:0016491">
    <property type="term" value="F:oxidoreductase activity"/>
    <property type="evidence" value="ECO:0007669"/>
    <property type="project" value="InterPro"/>
</dbReference>
<dbReference type="AlphaFoldDB" id="A0A6G8Q6W6"/>
<name>A0A6G8Q6W6_9ACTN</name>
<protein>
    <submittedName>
        <fullName evidence="6">Multicopper oxidase domain-containing protein</fullName>
    </submittedName>
</protein>
<feature type="domain" description="Plastocyanin-like" evidence="5">
    <location>
        <begin position="128"/>
        <end position="242"/>
    </location>
</feature>
<dbReference type="InterPro" id="IPR011707">
    <property type="entry name" value="Cu-oxidase-like_N"/>
</dbReference>
<proteinExistence type="inferred from homology"/>